<proteinExistence type="predicted"/>
<reference evidence="2" key="1">
    <citation type="journal article" date="2019" name="Int. J. Syst. Evol. Microbiol.">
        <title>The Global Catalogue of Microorganisms (GCM) 10K type strain sequencing project: providing services to taxonomists for standard genome sequencing and annotation.</title>
        <authorList>
            <consortium name="The Broad Institute Genomics Platform"/>
            <consortium name="The Broad Institute Genome Sequencing Center for Infectious Disease"/>
            <person name="Wu L."/>
            <person name="Ma J."/>
        </authorList>
    </citation>
    <scope>NUCLEOTIDE SEQUENCE [LARGE SCALE GENOMIC DNA]</scope>
    <source>
        <strain evidence="2">KCTC 52127</strain>
    </source>
</reference>
<comment type="caution">
    <text evidence="1">The sequence shown here is derived from an EMBL/GenBank/DDBJ whole genome shotgun (WGS) entry which is preliminary data.</text>
</comment>
<accession>A0ABW5LPJ3</accession>
<keyword evidence="2" id="KW-1185">Reference proteome</keyword>
<evidence type="ECO:0000313" key="2">
    <source>
        <dbReference type="Proteomes" id="UP001597508"/>
    </source>
</evidence>
<protein>
    <submittedName>
        <fullName evidence="1">Uncharacterized protein</fullName>
    </submittedName>
</protein>
<dbReference type="EMBL" id="JBHULH010000001">
    <property type="protein sequence ID" value="MFD2566104.1"/>
    <property type="molecule type" value="Genomic_DNA"/>
</dbReference>
<organism evidence="1 2">
    <name type="scientific">Pseudotenacibaculum haliotis</name>
    <dbReference type="NCBI Taxonomy" id="1862138"/>
    <lineage>
        <taxon>Bacteria</taxon>
        <taxon>Pseudomonadati</taxon>
        <taxon>Bacteroidota</taxon>
        <taxon>Flavobacteriia</taxon>
        <taxon>Flavobacteriales</taxon>
        <taxon>Flavobacteriaceae</taxon>
        <taxon>Pseudotenacibaculum</taxon>
    </lineage>
</organism>
<dbReference type="RefSeq" id="WP_379664825.1">
    <property type="nucleotide sequence ID" value="NZ_JBHULH010000001.1"/>
</dbReference>
<name>A0ABW5LPJ3_9FLAO</name>
<sequence>MKIITKQEAEVKAQECIAWLAYADEVHRNRKLKEAQRNYWLGKLVHMDEYGLDKMTING</sequence>
<dbReference type="Proteomes" id="UP001597508">
    <property type="component" value="Unassembled WGS sequence"/>
</dbReference>
<evidence type="ECO:0000313" key="1">
    <source>
        <dbReference type="EMBL" id="MFD2566104.1"/>
    </source>
</evidence>
<gene>
    <name evidence="1" type="ORF">ACFSRZ_01895</name>
</gene>